<sequence>MLKHCLLCIAIVCFNIINAQSSLKEETTVEQDSTKKAVFLKHLGNGYLPTKYFNFDLRYLIKFNQYEGIRTGIGGVTNKAFSESFRINAYSVYGFNDHRFKYSIGGGLKIAPKTNTWLNISYTDDVQETGSTKFLTDGRFFQFFEPRLLNIDLFHKHITKAVNLEHQLFNKLTSEVEFSVSKIEPTYSYSYNLNNTSLTKFRLTMAKASFQWSPFSSFNSENDYAETVVGYPKFSLQYSKSLRNAFNSDFSFSKIDFRALHRLFVTDNDSFSEITLVAGLANGNVPITHMYHAYPNNITKQTIMQRFSVAGLNSFETMYFNEFFSDKFTTFQFKHFLKPFDVYKRNNPQLVLITRFALGDMEQPEKHENINFNTLDKGYLESGFEINKLLFGFGLSFTYRYGAYHLPSFTDNVAFKFTFNITM</sequence>
<gene>
    <name evidence="2" type="ORF">FUA26_02595</name>
</gene>
<reference evidence="3" key="1">
    <citation type="submission" date="2019-08" db="EMBL/GenBank/DDBJ databases">
        <title>Seonamhaeicola sediminis sp. nov., isolated from marine sediment.</title>
        <authorList>
            <person name="Cao W.R."/>
        </authorList>
    </citation>
    <scope>NUCLEOTIDE SEQUENCE [LARGE SCALE GENOMIC DNA]</scope>
    <source>
        <strain evidence="3">Gy8</strain>
    </source>
</reference>
<name>A0A5C7B2C0_9FLAO</name>
<feature type="signal peptide" evidence="1">
    <location>
        <begin position="1"/>
        <end position="19"/>
    </location>
</feature>
<dbReference type="RefSeq" id="WP_147131176.1">
    <property type="nucleotide sequence ID" value="NZ_VOSC01000012.1"/>
</dbReference>
<protein>
    <submittedName>
        <fullName evidence="2">Uncharacterized protein</fullName>
    </submittedName>
</protein>
<keyword evidence="3" id="KW-1185">Reference proteome</keyword>
<proteinExistence type="predicted"/>
<organism evidence="2 3">
    <name type="scientific">Seonamhaeicola algicola</name>
    <dbReference type="NCBI Taxonomy" id="1719036"/>
    <lineage>
        <taxon>Bacteria</taxon>
        <taxon>Pseudomonadati</taxon>
        <taxon>Bacteroidota</taxon>
        <taxon>Flavobacteriia</taxon>
        <taxon>Flavobacteriales</taxon>
        <taxon>Flavobacteriaceae</taxon>
    </lineage>
</organism>
<evidence type="ECO:0000313" key="2">
    <source>
        <dbReference type="EMBL" id="TXE12705.1"/>
    </source>
</evidence>
<feature type="chain" id="PRO_5022831002" evidence="1">
    <location>
        <begin position="20"/>
        <end position="423"/>
    </location>
</feature>
<dbReference type="OrthoDB" id="604691at2"/>
<dbReference type="Proteomes" id="UP000321790">
    <property type="component" value="Unassembled WGS sequence"/>
</dbReference>
<dbReference type="EMBL" id="VOSC01000012">
    <property type="protein sequence ID" value="TXE12705.1"/>
    <property type="molecule type" value="Genomic_DNA"/>
</dbReference>
<comment type="caution">
    <text evidence="2">The sequence shown here is derived from an EMBL/GenBank/DDBJ whole genome shotgun (WGS) entry which is preliminary data.</text>
</comment>
<evidence type="ECO:0000313" key="3">
    <source>
        <dbReference type="Proteomes" id="UP000321790"/>
    </source>
</evidence>
<dbReference type="AlphaFoldDB" id="A0A5C7B2C0"/>
<evidence type="ECO:0000256" key="1">
    <source>
        <dbReference type="SAM" id="SignalP"/>
    </source>
</evidence>
<keyword evidence="1" id="KW-0732">Signal</keyword>
<accession>A0A5C7B2C0</accession>